<dbReference type="Pfam" id="PF13561">
    <property type="entry name" value="adh_short_C2"/>
    <property type="match status" value="1"/>
</dbReference>
<comment type="similarity">
    <text evidence="1">Belongs to the short-chain dehydrogenases/reductases (SDR) family.</text>
</comment>
<keyword evidence="5" id="KW-1185">Reference proteome</keyword>
<dbReference type="PRINTS" id="PR00081">
    <property type="entry name" value="GDHRDH"/>
</dbReference>
<evidence type="ECO:0000256" key="1">
    <source>
        <dbReference type="ARBA" id="ARBA00006484"/>
    </source>
</evidence>
<dbReference type="PROSITE" id="PS00061">
    <property type="entry name" value="ADH_SHORT"/>
    <property type="match status" value="1"/>
</dbReference>
<evidence type="ECO:0000313" key="3">
    <source>
        <dbReference type="EMBL" id="GEE01648.1"/>
    </source>
</evidence>
<dbReference type="PANTHER" id="PTHR42760:SF133">
    <property type="entry name" value="3-OXOACYL-[ACYL-CARRIER-PROTEIN] REDUCTASE"/>
    <property type="match status" value="1"/>
</dbReference>
<dbReference type="AlphaFoldDB" id="A0A7I9V8C9"/>
<evidence type="ECO:0000313" key="5">
    <source>
        <dbReference type="Proteomes" id="UP000444960"/>
    </source>
</evidence>
<reference evidence="5" key="1">
    <citation type="submission" date="2019-06" db="EMBL/GenBank/DDBJ databases">
        <title>Gordonia isolated from sludge of a wastewater treatment plant.</title>
        <authorList>
            <person name="Tamura T."/>
            <person name="Aoyama K."/>
            <person name="Kang Y."/>
            <person name="Saito S."/>
            <person name="Akiyama N."/>
            <person name="Yazawa K."/>
            <person name="Gonoi T."/>
            <person name="Mikami Y."/>
        </authorList>
    </citation>
    <scope>NUCLEOTIDE SEQUENCE [LARGE SCALE GENOMIC DNA]</scope>
    <source>
        <strain evidence="5">NBRC 107696</strain>
    </source>
</reference>
<dbReference type="EMBL" id="BJOV01000003">
    <property type="protein sequence ID" value="GEE01648.1"/>
    <property type="molecule type" value="Genomic_DNA"/>
</dbReference>
<dbReference type="Gene3D" id="3.40.50.720">
    <property type="entry name" value="NAD(P)-binding Rossmann-like Domain"/>
    <property type="match status" value="1"/>
</dbReference>
<dbReference type="SUPFAM" id="SSF51735">
    <property type="entry name" value="NAD(P)-binding Rossmann-fold domains"/>
    <property type="match status" value="1"/>
</dbReference>
<comment type="caution">
    <text evidence="3">The sequence shown here is derived from an EMBL/GenBank/DDBJ whole genome shotgun (WGS) entry which is preliminary data.</text>
</comment>
<evidence type="ECO:0000313" key="4">
    <source>
        <dbReference type="EMBL" id="GEE01804.1"/>
    </source>
</evidence>
<gene>
    <name evidence="3" type="ORF">nbrc107696_20940</name>
    <name evidence="4" type="ORF">nbrc107696_22500</name>
</gene>
<organism evidence="3 5">
    <name type="scientific">Gordonia spumicola</name>
    <dbReference type="NCBI Taxonomy" id="589161"/>
    <lineage>
        <taxon>Bacteria</taxon>
        <taxon>Bacillati</taxon>
        <taxon>Actinomycetota</taxon>
        <taxon>Actinomycetes</taxon>
        <taxon>Mycobacteriales</taxon>
        <taxon>Gordoniaceae</taxon>
        <taxon>Gordonia</taxon>
    </lineage>
</organism>
<dbReference type="InterPro" id="IPR020904">
    <property type="entry name" value="Sc_DH/Rdtase_CS"/>
</dbReference>
<dbReference type="InterPro" id="IPR002347">
    <property type="entry name" value="SDR_fam"/>
</dbReference>
<dbReference type="InterPro" id="IPR036291">
    <property type="entry name" value="NAD(P)-bd_dom_sf"/>
</dbReference>
<dbReference type="EMBL" id="BJOV01000004">
    <property type="protein sequence ID" value="GEE01804.1"/>
    <property type="molecule type" value="Genomic_DNA"/>
</dbReference>
<keyword evidence="2" id="KW-0560">Oxidoreductase</keyword>
<evidence type="ECO:0008006" key="6">
    <source>
        <dbReference type="Google" id="ProtNLM"/>
    </source>
</evidence>
<evidence type="ECO:0000256" key="2">
    <source>
        <dbReference type="ARBA" id="ARBA00023002"/>
    </source>
</evidence>
<name>A0A7I9V8C9_9ACTN</name>
<dbReference type="PANTHER" id="PTHR42760">
    <property type="entry name" value="SHORT-CHAIN DEHYDROGENASES/REDUCTASES FAMILY MEMBER"/>
    <property type="match status" value="1"/>
</dbReference>
<proteinExistence type="inferred from homology"/>
<sequence>MDLDPAVAEAAERLGGIGVAADIASDRGRASVLAALDDAGEPPAVLVNNAGVTRDSLIAKMTEDGFRFVTRVNLGAQYELISALAERIVDGGAIVNISSRAQLGNVGQFNYAVSKGGVVGLTRAMALSLAPRLRVNAVAPGFIATAMTDAMPEQVRQRIIDKVPLGRAGDPGDIAATVAWLADGAASAYVTGQVVYCCGGRSFG</sequence>
<accession>A0A7I9V8C9</accession>
<protein>
    <recommendedName>
        <fullName evidence="6">3-oxoacyl-ACP reductase</fullName>
    </recommendedName>
</protein>
<dbReference type="PRINTS" id="PR00080">
    <property type="entry name" value="SDRFAMILY"/>
</dbReference>
<reference evidence="3" key="2">
    <citation type="journal article" date="2020" name="Int. J. Syst. Evol. Microbiol.">
        <title>Gordonia crocea sp. nov. and Gordonia spumicola sp. nov. isolated from sludge of a wastewater treatment plant.</title>
        <authorList>
            <person name="Tamura T."/>
            <person name="Saito S."/>
            <person name="Hamada M."/>
            <person name="Kang Y."/>
            <person name="Hoshino Y."/>
            <person name="Gonoi T."/>
            <person name="Mikami Y."/>
            <person name="Yaguchi T."/>
        </authorList>
    </citation>
    <scope>NUCLEOTIDE SEQUENCE</scope>
    <source>
        <strain evidence="3">NBRC 107696</strain>
    </source>
</reference>
<dbReference type="GO" id="GO:0016616">
    <property type="term" value="F:oxidoreductase activity, acting on the CH-OH group of donors, NAD or NADP as acceptor"/>
    <property type="evidence" value="ECO:0007669"/>
    <property type="project" value="TreeGrafter"/>
</dbReference>
<dbReference type="Proteomes" id="UP000444960">
    <property type="component" value="Unassembled WGS sequence"/>
</dbReference>